<dbReference type="Proteomes" id="UP000642920">
    <property type="component" value="Unassembled WGS sequence"/>
</dbReference>
<name>A0A937A755_9BACT</name>
<sequence length="189" mass="22814">MKKSIFVILFNLMALVSFGQESQTIVKIRKNFQRWQPIIENKLDSSNQLFHYAWGESYQEDEWYSNQQTAEHKFLFQKVRLLEEPNLGTFVYYDSYSMSGDWYIAIDYYFDTDNKLYFIFWRMNTFQADEPLTIEKRLYFNSDGKLIRNLESVYKMNTKDESTAGFADRDIEYELQLSKMDFYGKCNEE</sequence>
<gene>
    <name evidence="2" type="ORF">JKP34_06845</name>
</gene>
<dbReference type="RefSeq" id="WP_201919024.1">
    <property type="nucleotide sequence ID" value="NZ_JAERQG010000001.1"/>
</dbReference>
<keyword evidence="1" id="KW-0732">Signal</keyword>
<protein>
    <submittedName>
        <fullName evidence="2">Uncharacterized protein</fullName>
    </submittedName>
</protein>
<evidence type="ECO:0000256" key="1">
    <source>
        <dbReference type="SAM" id="SignalP"/>
    </source>
</evidence>
<feature type="chain" id="PRO_5036738183" evidence="1">
    <location>
        <begin position="20"/>
        <end position="189"/>
    </location>
</feature>
<organism evidence="2 3">
    <name type="scientific">Marivirga atlantica</name>
    <dbReference type="NCBI Taxonomy" id="1548457"/>
    <lineage>
        <taxon>Bacteria</taxon>
        <taxon>Pseudomonadati</taxon>
        <taxon>Bacteroidota</taxon>
        <taxon>Cytophagia</taxon>
        <taxon>Cytophagales</taxon>
        <taxon>Marivirgaceae</taxon>
        <taxon>Marivirga</taxon>
    </lineage>
</organism>
<keyword evidence="3" id="KW-1185">Reference proteome</keyword>
<reference evidence="2" key="1">
    <citation type="submission" date="2021-01" db="EMBL/GenBank/DDBJ databases">
        <title>Marivirga sp. nov., isolated from intertidal surface sediments.</title>
        <authorList>
            <person name="Zhang M."/>
        </authorList>
    </citation>
    <scope>NUCLEOTIDE SEQUENCE</scope>
    <source>
        <strain evidence="2">SM1354</strain>
    </source>
</reference>
<proteinExistence type="predicted"/>
<evidence type="ECO:0000313" key="2">
    <source>
        <dbReference type="EMBL" id="MBL0764962.1"/>
    </source>
</evidence>
<dbReference type="EMBL" id="JAERQG010000001">
    <property type="protein sequence ID" value="MBL0764962.1"/>
    <property type="molecule type" value="Genomic_DNA"/>
</dbReference>
<accession>A0A937A755</accession>
<comment type="caution">
    <text evidence="2">The sequence shown here is derived from an EMBL/GenBank/DDBJ whole genome shotgun (WGS) entry which is preliminary data.</text>
</comment>
<dbReference type="AlphaFoldDB" id="A0A937A755"/>
<evidence type="ECO:0000313" key="3">
    <source>
        <dbReference type="Proteomes" id="UP000642920"/>
    </source>
</evidence>
<feature type="signal peptide" evidence="1">
    <location>
        <begin position="1"/>
        <end position="19"/>
    </location>
</feature>